<keyword evidence="5" id="KW-0788">Thiol protease</keyword>
<dbReference type="InterPro" id="IPR025661">
    <property type="entry name" value="Pept_asp_AS"/>
</dbReference>
<dbReference type="FunFam" id="3.90.70.10:FF:000081">
    <property type="entry name" value="cathepsin B-like protease 2"/>
    <property type="match status" value="1"/>
</dbReference>
<dbReference type="PROSITE" id="PS00139">
    <property type="entry name" value="THIOL_PROTEASE_CYS"/>
    <property type="match status" value="1"/>
</dbReference>
<proteinExistence type="inferred from homology"/>
<feature type="domain" description="Peptidase C1A papain C-terminal" evidence="8">
    <location>
        <begin position="121"/>
        <end position="355"/>
    </location>
</feature>
<dbReference type="AlphaFoldDB" id="A0A8T2VCY7"/>
<dbReference type="GO" id="GO:0006508">
    <property type="term" value="P:proteolysis"/>
    <property type="evidence" value="ECO:0007669"/>
    <property type="project" value="UniProtKB-KW"/>
</dbReference>
<dbReference type="Proteomes" id="UP000825935">
    <property type="component" value="Chromosome 3"/>
</dbReference>
<keyword evidence="7" id="KW-0325">Glycoprotein</keyword>
<keyword evidence="3" id="KW-0732">Signal</keyword>
<evidence type="ECO:0000313" key="9">
    <source>
        <dbReference type="EMBL" id="KAH7442299.1"/>
    </source>
</evidence>
<keyword evidence="6" id="KW-1015">Disulfide bond</keyword>
<dbReference type="EMBL" id="CM035408">
    <property type="protein sequence ID" value="KAH7442300.1"/>
    <property type="molecule type" value="Genomic_DNA"/>
</dbReference>
<dbReference type="PROSITE" id="PS00640">
    <property type="entry name" value="THIOL_PROTEASE_ASN"/>
    <property type="match status" value="1"/>
</dbReference>
<evidence type="ECO:0000259" key="8">
    <source>
        <dbReference type="SMART" id="SM00645"/>
    </source>
</evidence>
<dbReference type="OrthoDB" id="190265at2759"/>
<dbReference type="PROSITE" id="PS00639">
    <property type="entry name" value="THIOL_PROTEASE_HIS"/>
    <property type="match status" value="1"/>
</dbReference>
<dbReference type="PANTHER" id="PTHR12411">
    <property type="entry name" value="CYSTEINE PROTEASE FAMILY C1-RELATED"/>
    <property type="match status" value="1"/>
</dbReference>
<dbReference type="InterPro" id="IPR000169">
    <property type="entry name" value="Pept_cys_AS"/>
</dbReference>
<dbReference type="SUPFAM" id="SSF54001">
    <property type="entry name" value="Cysteine proteinases"/>
    <property type="match status" value="1"/>
</dbReference>
<dbReference type="CDD" id="cd02620">
    <property type="entry name" value="Peptidase_C1A_CathepsinB"/>
    <property type="match status" value="1"/>
</dbReference>
<dbReference type="InterPro" id="IPR025660">
    <property type="entry name" value="Pept_his_AS"/>
</dbReference>
<evidence type="ECO:0000256" key="6">
    <source>
        <dbReference type="ARBA" id="ARBA00023157"/>
    </source>
</evidence>
<dbReference type="EMBL" id="CM035408">
    <property type="protein sequence ID" value="KAH7442299.1"/>
    <property type="molecule type" value="Genomic_DNA"/>
</dbReference>
<dbReference type="Pfam" id="PF08127">
    <property type="entry name" value="Propeptide_C1"/>
    <property type="match status" value="1"/>
</dbReference>
<comment type="caution">
    <text evidence="9">The sequence shown here is derived from an EMBL/GenBank/DDBJ whole genome shotgun (WGS) entry which is preliminary data.</text>
</comment>
<dbReference type="SMART" id="SM00645">
    <property type="entry name" value="Pept_C1"/>
    <property type="match status" value="1"/>
</dbReference>
<dbReference type="InterPro" id="IPR000668">
    <property type="entry name" value="Peptidase_C1A_C"/>
</dbReference>
<keyword evidence="2" id="KW-0645">Protease</keyword>
<sequence length="365" mass="41018">MTAGPVFADHAYKYSNHHMRLSPRAMAMSWVSERLQWLCLILLFSQAIFLSSATLLDEQRPILQPSLVEKVNSNPHSKWKADMNWRFANSTVEDFKRLLGAIMDDGQEKKHVRSHPRGLKLPLSFDSRDAWPQCTSLRTILDQGHCGSCWAFGAVESLSDRFCIHFNESVILSENDLLSCCGFECGMGCGGGMPLSAWWYLVRNGVVTTECLPYFDSKGCQHPGCEPLYPTPECVQQCTDNSDWNSAKYFAANAYNLGSDPYDIMAEVYTNGPVEVAFNVYEDFAHYKSGVYHYVYGDFLGGHAVKLIGWGTTDEGVDYWILANSWNQQWGQDGYFWIERGVNECGIESNAVAGMPAGRIQLADQ</sequence>
<dbReference type="InterPro" id="IPR012599">
    <property type="entry name" value="Propeptide_C1A"/>
</dbReference>
<keyword evidence="10" id="KW-1185">Reference proteome</keyword>
<evidence type="ECO:0000256" key="3">
    <source>
        <dbReference type="ARBA" id="ARBA00022729"/>
    </source>
</evidence>
<dbReference type="GO" id="GO:0004197">
    <property type="term" value="F:cysteine-type endopeptidase activity"/>
    <property type="evidence" value="ECO:0007669"/>
    <property type="project" value="InterPro"/>
</dbReference>
<evidence type="ECO:0000256" key="5">
    <source>
        <dbReference type="ARBA" id="ARBA00022807"/>
    </source>
</evidence>
<dbReference type="InterPro" id="IPR013128">
    <property type="entry name" value="Peptidase_C1A"/>
</dbReference>
<dbReference type="InterPro" id="IPR038765">
    <property type="entry name" value="Papain-like_cys_pep_sf"/>
</dbReference>
<evidence type="ECO:0000313" key="10">
    <source>
        <dbReference type="Proteomes" id="UP000825935"/>
    </source>
</evidence>
<accession>A0A8T2VCY7</accession>
<dbReference type="OMA" id="DEKIPYW"/>
<name>A0A8T2VCY7_CERRI</name>
<evidence type="ECO:0000256" key="1">
    <source>
        <dbReference type="ARBA" id="ARBA00008455"/>
    </source>
</evidence>
<evidence type="ECO:0000256" key="7">
    <source>
        <dbReference type="ARBA" id="ARBA00023180"/>
    </source>
</evidence>
<protein>
    <recommendedName>
        <fullName evidence="8">Peptidase C1A papain C-terminal domain-containing protein</fullName>
    </recommendedName>
</protein>
<keyword evidence="4" id="KW-0378">Hydrolase</keyword>
<dbReference type="PRINTS" id="PR00705">
    <property type="entry name" value="PAPAIN"/>
</dbReference>
<evidence type="ECO:0000256" key="2">
    <source>
        <dbReference type="ARBA" id="ARBA00022670"/>
    </source>
</evidence>
<dbReference type="Gene3D" id="3.90.70.10">
    <property type="entry name" value="Cysteine proteinases"/>
    <property type="match status" value="1"/>
</dbReference>
<reference evidence="9" key="1">
    <citation type="submission" date="2021-08" db="EMBL/GenBank/DDBJ databases">
        <title>WGS assembly of Ceratopteris richardii.</title>
        <authorList>
            <person name="Marchant D.B."/>
            <person name="Chen G."/>
            <person name="Jenkins J."/>
            <person name="Shu S."/>
            <person name="Leebens-Mack J."/>
            <person name="Grimwood J."/>
            <person name="Schmutz J."/>
            <person name="Soltis P."/>
            <person name="Soltis D."/>
            <person name="Chen Z.-H."/>
        </authorList>
    </citation>
    <scope>NUCLEOTIDE SEQUENCE</scope>
    <source>
        <strain evidence="9">Whitten #5841</strain>
        <tissue evidence="9">Leaf</tissue>
    </source>
</reference>
<dbReference type="Pfam" id="PF00112">
    <property type="entry name" value="Peptidase_C1"/>
    <property type="match status" value="1"/>
</dbReference>
<comment type="similarity">
    <text evidence="1">Belongs to the peptidase C1 family.</text>
</comment>
<organism evidence="9 10">
    <name type="scientific">Ceratopteris richardii</name>
    <name type="common">Triangle waterfern</name>
    <dbReference type="NCBI Taxonomy" id="49495"/>
    <lineage>
        <taxon>Eukaryota</taxon>
        <taxon>Viridiplantae</taxon>
        <taxon>Streptophyta</taxon>
        <taxon>Embryophyta</taxon>
        <taxon>Tracheophyta</taxon>
        <taxon>Polypodiopsida</taxon>
        <taxon>Polypodiidae</taxon>
        <taxon>Polypodiales</taxon>
        <taxon>Pteridineae</taxon>
        <taxon>Pteridaceae</taxon>
        <taxon>Parkerioideae</taxon>
        <taxon>Ceratopteris</taxon>
    </lineage>
</organism>
<gene>
    <name evidence="9" type="ORF">KP509_03G080900</name>
</gene>
<evidence type="ECO:0000256" key="4">
    <source>
        <dbReference type="ARBA" id="ARBA00022801"/>
    </source>
</evidence>